<dbReference type="Gene3D" id="3.40.1010.10">
    <property type="entry name" value="Cobalt-precorrin-4 Transmethylase, Domain 1"/>
    <property type="match status" value="1"/>
</dbReference>
<comment type="function">
    <text evidence="6">Catalyzes the 2'-O-methylation of the ribose of cytidine 1402 (C1402) in 16S rRNA.</text>
</comment>
<dbReference type="Proteomes" id="UP000055019">
    <property type="component" value="Unassembled WGS sequence"/>
</dbReference>
<dbReference type="InterPro" id="IPR008189">
    <property type="entry name" value="rRNA_ssu_MeTfrase_I"/>
</dbReference>
<dbReference type="HAMAP" id="MF_01877">
    <property type="entry name" value="16SrRNA_methyltr_I"/>
    <property type="match status" value="1"/>
</dbReference>
<dbReference type="Pfam" id="PF23016">
    <property type="entry name" value="RsmI_C"/>
    <property type="match status" value="1"/>
</dbReference>
<sequence>MHEARALSRIDTRGGIGEAPALSGPHFDEHERTAFIEHDEIDLATAACHVARDAAHALPLQELERMRLENIAERFGQGASIKVVDVGPQLHAAGAWQNDDLSFHVALMLQISDLATGQHYPTGALYVVATPIGNAADITVRALHVLGLVDRIAAEDTRNTAQLLARYGISKPWIAVHEHNERSAAERVIGHLKNGERIACVSDAGTPGISDPGARLVDAVRDAGLPVVPLPGASALVTALSAAGAWVGGFSFVGFLPSKSKQRATQLRSLVNHPMALVFYEAPHRIVETTRALAEAFGGERQLLIARELTKLHESLHRCTLAEGPAWLEADANRQRGEFVLVVEGAPEAQDADDAHDALLATLLEELSVKSAARIAATLTGASRNALYERALKLAKRDESEEE</sequence>
<dbReference type="NCBIfam" id="TIGR00096">
    <property type="entry name" value="16S rRNA (cytidine(1402)-2'-O)-methyltransferase"/>
    <property type="match status" value="1"/>
</dbReference>
<comment type="catalytic activity">
    <reaction evidence="6">
        <text>cytidine(1402) in 16S rRNA + S-adenosyl-L-methionine = 2'-O-methylcytidine(1402) in 16S rRNA + S-adenosyl-L-homocysteine + H(+)</text>
        <dbReference type="Rhea" id="RHEA:42924"/>
        <dbReference type="Rhea" id="RHEA-COMP:10285"/>
        <dbReference type="Rhea" id="RHEA-COMP:10286"/>
        <dbReference type="ChEBI" id="CHEBI:15378"/>
        <dbReference type="ChEBI" id="CHEBI:57856"/>
        <dbReference type="ChEBI" id="CHEBI:59789"/>
        <dbReference type="ChEBI" id="CHEBI:74495"/>
        <dbReference type="ChEBI" id="CHEBI:82748"/>
        <dbReference type="EC" id="2.1.1.198"/>
    </reaction>
</comment>
<dbReference type="InterPro" id="IPR000878">
    <property type="entry name" value="4pyrrol_Mease"/>
</dbReference>
<reference evidence="9" key="1">
    <citation type="submission" date="2016-01" db="EMBL/GenBank/DDBJ databases">
        <authorList>
            <person name="Peeters C."/>
        </authorList>
    </citation>
    <scope>NUCLEOTIDE SEQUENCE [LARGE SCALE GENOMIC DNA]</scope>
    <source>
        <strain evidence="9">LMG 29317</strain>
    </source>
</reference>
<evidence type="ECO:0000259" key="8">
    <source>
        <dbReference type="Pfam" id="PF23016"/>
    </source>
</evidence>
<evidence type="ECO:0000256" key="3">
    <source>
        <dbReference type="ARBA" id="ARBA00022603"/>
    </source>
</evidence>
<dbReference type="CDD" id="cd11648">
    <property type="entry name" value="RsmI"/>
    <property type="match status" value="1"/>
</dbReference>
<keyword evidence="5 6" id="KW-0949">S-adenosyl-L-methionine</keyword>
<dbReference type="InterPro" id="IPR014776">
    <property type="entry name" value="4pyrrole_Mease_sub2"/>
</dbReference>
<dbReference type="InterPro" id="IPR035996">
    <property type="entry name" value="4pyrrol_Methylase_sf"/>
</dbReference>
<evidence type="ECO:0000259" key="7">
    <source>
        <dbReference type="Pfam" id="PF00590"/>
    </source>
</evidence>
<dbReference type="AlphaFoldDB" id="A0A158HEK8"/>
<comment type="caution">
    <text evidence="9">The sequence shown here is derived from an EMBL/GenBank/DDBJ whole genome shotgun (WGS) entry which is preliminary data.</text>
</comment>
<dbReference type="FunFam" id="3.40.1010.10:FF:000007">
    <property type="entry name" value="Ribosomal RNA small subunit methyltransferase I"/>
    <property type="match status" value="1"/>
</dbReference>
<dbReference type="InterPro" id="IPR014777">
    <property type="entry name" value="4pyrrole_Mease_sub1"/>
</dbReference>
<dbReference type="Pfam" id="PF00590">
    <property type="entry name" value="TP_methylase"/>
    <property type="match status" value="1"/>
</dbReference>
<dbReference type="SUPFAM" id="SSF53790">
    <property type="entry name" value="Tetrapyrrole methylase"/>
    <property type="match status" value="1"/>
</dbReference>
<gene>
    <name evidence="6" type="primary">rsmI</name>
    <name evidence="9" type="ORF">AWB74_01703</name>
</gene>
<keyword evidence="10" id="KW-1185">Reference proteome</keyword>
<keyword evidence="3 6" id="KW-0489">Methyltransferase</keyword>
<dbReference type="InterPro" id="IPR053910">
    <property type="entry name" value="RsmI_HTH"/>
</dbReference>
<comment type="subcellular location">
    <subcellularLocation>
        <location evidence="6">Cytoplasm</location>
    </subcellularLocation>
</comment>
<dbReference type="PANTHER" id="PTHR46111">
    <property type="entry name" value="RIBOSOMAL RNA SMALL SUBUNIT METHYLTRANSFERASE I"/>
    <property type="match status" value="1"/>
</dbReference>
<evidence type="ECO:0000313" key="10">
    <source>
        <dbReference type="Proteomes" id="UP000055019"/>
    </source>
</evidence>
<dbReference type="EMBL" id="FCOM02000005">
    <property type="protein sequence ID" value="SAL42080.1"/>
    <property type="molecule type" value="Genomic_DNA"/>
</dbReference>
<dbReference type="EC" id="2.1.1.198" evidence="6"/>
<accession>A0A158HEK8</accession>
<feature type="domain" description="RsmI HTH" evidence="8">
    <location>
        <begin position="351"/>
        <end position="394"/>
    </location>
</feature>
<evidence type="ECO:0000313" key="9">
    <source>
        <dbReference type="EMBL" id="SAL42080.1"/>
    </source>
</evidence>
<evidence type="ECO:0000256" key="6">
    <source>
        <dbReference type="HAMAP-Rule" id="MF_01877"/>
    </source>
</evidence>
<evidence type="ECO:0000256" key="1">
    <source>
        <dbReference type="ARBA" id="ARBA00022490"/>
    </source>
</evidence>
<dbReference type="PROSITE" id="PS01296">
    <property type="entry name" value="RSMI"/>
    <property type="match status" value="1"/>
</dbReference>
<dbReference type="GO" id="GO:0070677">
    <property type="term" value="F:rRNA (cytosine-2'-O-)-methyltransferase activity"/>
    <property type="evidence" value="ECO:0007669"/>
    <property type="project" value="UniProtKB-UniRule"/>
</dbReference>
<protein>
    <recommendedName>
        <fullName evidence="6">Ribosomal RNA small subunit methyltransferase I</fullName>
        <ecNumber evidence="6">2.1.1.198</ecNumber>
    </recommendedName>
    <alternativeName>
        <fullName evidence="6">16S rRNA 2'-O-ribose C1402 methyltransferase</fullName>
    </alternativeName>
    <alternativeName>
        <fullName evidence="6">rRNA (cytidine-2'-O-)-methyltransferase RsmI</fullName>
    </alternativeName>
</protein>
<keyword evidence="4 6" id="KW-0808">Transferase</keyword>
<evidence type="ECO:0000256" key="5">
    <source>
        <dbReference type="ARBA" id="ARBA00022691"/>
    </source>
</evidence>
<proteinExistence type="inferred from homology"/>
<dbReference type="PANTHER" id="PTHR46111:SF1">
    <property type="entry name" value="RIBOSOMAL RNA SMALL SUBUNIT METHYLTRANSFERASE I"/>
    <property type="match status" value="1"/>
</dbReference>
<evidence type="ECO:0000256" key="2">
    <source>
        <dbReference type="ARBA" id="ARBA00022552"/>
    </source>
</evidence>
<dbReference type="GO" id="GO:0005737">
    <property type="term" value="C:cytoplasm"/>
    <property type="evidence" value="ECO:0007669"/>
    <property type="project" value="UniProtKB-SubCell"/>
</dbReference>
<keyword evidence="2 6" id="KW-0698">rRNA processing</keyword>
<keyword evidence="1 6" id="KW-0963">Cytoplasm</keyword>
<dbReference type="FunFam" id="3.30.950.10:FF:000002">
    <property type="entry name" value="Ribosomal RNA small subunit methyltransferase I"/>
    <property type="match status" value="1"/>
</dbReference>
<evidence type="ECO:0000256" key="4">
    <source>
        <dbReference type="ARBA" id="ARBA00022679"/>
    </source>
</evidence>
<organism evidence="9 10">
    <name type="scientific">Caballeronia arvi</name>
    <dbReference type="NCBI Taxonomy" id="1777135"/>
    <lineage>
        <taxon>Bacteria</taxon>
        <taxon>Pseudomonadati</taxon>
        <taxon>Pseudomonadota</taxon>
        <taxon>Betaproteobacteria</taxon>
        <taxon>Burkholderiales</taxon>
        <taxon>Burkholderiaceae</taxon>
        <taxon>Caballeronia</taxon>
    </lineage>
</organism>
<dbReference type="Gene3D" id="3.30.950.10">
    <property type="entry name" value="Methyltransferase, Cobalt-precorrin-4 Transmethylase, Domain 2"/>
    <property type="match status" value="1"/>
</dbReference>
<feature type="domain" description="Tetrapyrrole methylase" evidence="7">
    <location>
        <begin position="125"/>
        <end position="323"/>
    </location>
</feature>
<dbReference type="InterPro" id="IPR018063">
    <property type="entry name" value="SAM_MeTrfase_RsmI_CS"/>
</dbReference>
<comment type="similarity">
    <text evidence="6">Belongs to the methyltransferase superfamily. RsmI family.</text>
</comment>
<name>A0A158HEK8_9BURK</name>